<evidence type="ECO:0000259" key="4">
    <source>
        <dbReference type="Pfam" id="PF01515"/>
    </source>
</evidence>
<keyword evidence="2" id="KW-0808">Transferase</keyword>
<proteinExistence type="inferred from homology"/>
<comment type="caution">
    <text evidence="5">The sequence shown here is derived from an EMBL/GenBank/DDBJ whole genome shotgun (WGS) entry which is preliminary data.</text>
</comment>
<dbReference type="NCBIfam" id="NF006045">
    <property type="entry name" value="PRK08190.1"/>
    <property type="match status" value="1"/>
</dbReference>
<dbReference type="NCBIfam" id="NF008852">
    <property type="entry name" value="PRK11890.1"/>
    <property type="match status" value="1"/>
</dbReference>
<dbReference type="Gene3D" id="3.40.718.10">
    <property type="entry name" value="Isopropylmalate Dehydrogenase"/>
    <property type="match status" value="1"/>
</dbReference>
<feature type="domain" description="Phosphate acetyl/butaryl transferase" evidence="4">
    <location>
        <begin position="93"/>
        <end position="306"/>
    </location>
</feature>
<gene>
    <name evidence="5" type="ORF">ACIKP9_06045</name>
</gene>
<protein>
    <submittedName>
        <fullName evidence="5">Bifunctional enoyl-CoA hydratase/phosphate acetyltransferase</fullName>
    </submittedName>
</protein>
<dbReference type="Pfam" id="PF01515">
    <property type="entry name" value="PTA_PTB"/>
    <property type="match status" value="1"/>
</dbReference>
<keyword evidence="3" id="KW-0012">Acyltransferase</keyword>
<evidence type="ECO:0000256" key="2">
    <source>
        <dbReference type="ARBA" id="ARBA00022679"/>
    </source>
</evidence>
<evidence type="ECO:0000256" key="3">
    <source>
        <dbReference type="ARBA" id="ARBA00023315"/>
    </source>
</evidence>
<dbReference type="InterPro" id="IPR002505">
    <property type="entry name" value="PTA_PTB"/>
</dbReference>
<evidence type="ECO:0000256" key="1">
    <source>
        <dbReference type="ARBA" id="ARBA00005656"/>
    </source>
</evidence>
<reference evidence="5 6" key="1">
    <citation type="submission" date="2024-11" db="EMBL/GenBank/DDBJ databases">
        <authorList>
            <person name="Kaparullina E.N."/>
            <person name="Delegan Y.A."/>
            <person name="Doronina N.V."/>
        </authorList>
    </citation>
    <scope>NUCLEOTIDE SEQUENCE [LARGE SCALE GENOMIC DNA]</scope>
    <source>
        <strain evidence="5 6">7sh_L</strain>
    </source>
</reference>
<dbReference type="RefSeq" id="WP_400880577.1">
    <property type="nucleotide sequence ID" value="NZ_JBIWXY010000001.1"/>
</dbReference>
<comment type="similarity">
    <text evidence="1">Belongs to the phosphate acetyltransferase and butyryltransferase family.</text>
</comment>
<evidence type="ECO:0000313" key="5">
    <source>
        <dbReference type="EMBL" id="MFJ5445786.1"/>
    </source>
</evidence>
<dbReference type="InterPro" id="IPR012147">
    <property type="entry name" value="P_Ac_Bu_trans"/>
</dbReference>
<dbReference type="SUPFAM" id="SSF53659">
    <property type="entry name" value="Isocitrate/Isopropylmalate dehydrogenase-like"/>
    <property type="match status" value="1"/>
</dbReference>
<evidence type="ECO:0000313" key="6">
    <source>
        <dbReference type="Proteomes" id="UP001617669"/>
    </source>
</evidence>
<accession>A0ABW8GK92</accession>
<dbReference type="PANTHER" id="PTHR43356:SF2">
    <property type="entry name" value="PHOSPHATE ACETYLTRANSFERASE"/>
    <property type="match status" value="1"/>
</dbReference>
<dbReference type="PIRSF" id="PIRSF000428">
    <property type="entry name" value="P_Ac_trans"/>
    <property type="match status" value="1"/>
</dbReference>
<sequence>MSQALPLANPGHSQDLLQALIAYAQALPAVRTGVVHPCDAVSLEATLEAKALGLVTPVLIAPRARLEAVAAQHGLALDGVEIDDVPHSHAAAARGAELAAAGKVQALMKGSLHTDELMSAILPSSAGLRTKRRVSHCFLMQVPTYPRAFIITDAAINIAPDLLAKADIVQNAIDLAHVLGVTSPKVALLAAVETVSPNMPATLDAAVLCKMADRGQITGGLLDGPLAFDNAVSSEAAQIKGIRSEVAGAADILVAPDLESGNMLAKQLEYLGNAHSAGIVLGAKVPVVLTSRADPKPSRLASCAVAAILADHYRESPP</sequence>
<dbReference type="PANTHER" id="PTHR43356">
    <property type="entry name" value="PHOSPHATE ACETYLTRANSFERASE"/>
    <property type="match status" value="1"/>
</dbReference>
<dbReference type="Proteomes" id="UP001617669">
    <property type="component" value="Unassembled WGS sequence"/>
</dbReference>
<dbReference type="InterPro" id="IPR050500">
    <property type="entry name" value="Phos_Acetyltrans/Butyryltrans"/>
</dbReference>
<organism evidence="5 6">
    <name type="scientific">Methylobacillus methanolivorans</name>
    <dbReference type="NCBI Taxonomy" id="1848927"/>
    <lineage>
        <taxon>Bacteria</taxon>
        <taxon>Pseudomonadati</taxon>
        <taxon>Pseudomonadota</taxon>
        <taxon>Betaproteobacteria</taxon>
        <taxon>Nitrosomonadales</taxon>
        <taxon>Methylophilaceae</taxon>
        <taxon>Methylobacillus</taxon>
    </lineage>
</organism>
<name>A0ABW8GK92_9PROT</name>
<dbReference type="EMBL" id="JBIWXY010000001">
    <property type="protein sequence ID" value="MFJ5445786.1"/>
    <property type="molecule type" value="Genomic_DNA"/>
</dbReference>
<keyword evidence="6" id="KW-1185">Reference proteome</keyword>